<dbReference type="KEGG" id="bpl:BURPS1106A_1158"/>
<dbReference type="Proteomes" id="UP000006738">
    <property type="component" value="Chromosome I"/>
</dbReference>
<reference evidence="1 2" key="1">
    <citation type="submission" date="2007-02" db="EMBL/GenBank/DDBJ databases">
        <authorList>
            <person name="DeShazer D."/>
            <person name="Woods D.E."/>
            <person name="Nierman W.C."/>
        </authorList>
    </citation>
    <scope>NUCLEOTIDE SEQUENCE [LARGE SCALE GENOMIC DNA]</scope>
    <source>
        <strain evidence="1 2">1106a</strain>
    </source>
</reference>
<dbReference type="HOGENOM" id="CLU_196565_0_0_4"/>
<organism evidence="1 2">
    <name type="scientific">Burkholderia pseudomallei (strain 1106a)</name>
    <dbReference type="NCBI Taxonomy" id="357348"/>
    <lineage>
        <taxon>Bacteria</taxon>
        <taxon>Pseudomonadati</taxon>
        <taxon>Pseudomonadota</taxon>
        <taxon>Betaproteobacteria</taxon>
        <taxon>Burkholderiales</taxon>
        <taxon>Burkholderiaceae</taxon>
        <taxon>Burkholderia</taxon>
        <taxon>pseudomallei group</taxon>
    </lineage>
</organism>
<evidence type="ECO:0000313" key="2">
    <source>
        <dbReference type="Proteomes" id="UP000006738"/>
    </source>
</evidence>
<accession>A3NSW6</accession>
<name>A3NSW6_BURP0</name>
<dbReference type="EMBL" id="CP000572">
    <property type="protein sequence ID" value="ABN92562.1"/>
    <property type="molecule type" value="Genomic_DNA"/>
</dbReference>
<protein>
    <submittedName>
        <fullName evidence="1">Uncharacterized protein</fullName>
    </submittedName>
</protein>
<proteinExistence type="predicted"/>
<gene>
    <name evidence="1" type="ordered locus">BURPS1106A_1158</name>
</gene>
<sequence length="79" mass="8555">MPGPAGALDRRFVIAWHAALPLCRFAALPLCRFAALPLCRFAALPLCRFAALPRRFACAAERLTPARAARERASPGARP</sequence>
<evidence type="ECO:0000313" key="1">
    <source>
        <dbReference type="EMBL" id="ABN92562.1"/>
    </source>
</evidence>
<dbReference type="AlphaFoldDB" id="A3NSW6"/>